<evidence type="ECO:0000313" key="2">
    <source>
        <dbReference type="EMBL" id="KAI3900034.1"/>
    </source>
</evidence>
<proteinExistence type="predicted"/>
<feature type="compositionally biased region" description="Acidic residues" evidence="1">
    <location>
        <begin position="230"/>
        <end position="244"/>
    </location>
</feature>
<evidence type="ECO:0000256" key="1">
    <source>
        <dbReference type="SAM" id="MobiDB-lite"/>
    </source>
</evidence>
<dbReference type="SUPFAM" id="SSF50249">
    <property type="entry name" value="Nucleic acid-binding proteins"/>
    <property type="match status" value="1"/>
</dbReference>
<sequence length="299" mass="35151">MKITLWAELASIIEDGMLDSNQNGLISRSTTQASRIFVNLDCKQVHEFRTRLGEETGEVEEMHLEQEKDPFEDKISLYEASQMLLDYENKDKEFFCEASVVRLNEGKSWHYVACVKCTDHCKDQDLTIFGCNVEKMLKYTAAEHVKYAERCEKLGEPEKATQVFDKLIGEKFGFYSYCGGKKPASEQLGPKTPQKEKQQKTMLLEDETHQTEKQQKRKRLRRMVISPDIEKEDEMADDMDEKENDVDKNTMVEKRKTVSEQKKKERLRRMHLEDDEDIQEDNIDDEYEKEDEDDDENEK</sequence>
<accession>A0AAD4XCH1</accession>
<protein>
    <submittedName>
        <fullName evidence="2">Uncharacterized protein</fullName>
    </submittedName>
</protein>
<comment type="caution">
    <text evidence="2">The sequence shown here is derived from an EMBL/GenBank/DDBJ whole genome shotgun (WGS) entry which is preliminary data.</text>
</comment>
<organism evidence="2 3">
    <name type="scientific">Papaver atlanticum</name>
    <dbReference type="NCBI Taxonomy" id="357466"/>
    <lineage>
        <taxon>Eukaryota</taxon>
        <taxon>Viridiplantae</taxon>
        <taxon>Streptophyta</taxon>
        <taxon>Embryophyta</taxon>
        <taxon>Tracheophyta</taxon>
        <taxon>Spermatophyta</taxon>
        <taxon>Magnoliopsida</taxon>
        <taxon>Ranunculales</taxon>
        <taxon>Papaveraceae</taxon>
        <taxon>Papaveroideae</taxon>
        <taxon>Papaver</taxon>
    </lineage>
</organism>
<feature type="compositionally biased region" description="Basic and acidic residues" evidence="1">
    <location>
        <begin position="245"/>
        <end position="263"/>
    </location>
</feature>
<dbReference type="AlphaFoldDB" id="A0AAD4XCH1"/>
<reference evidence="2" key="1">
    <citation type="submission" date="2022-04" db="EMBL/GenBank/DDBJ databases">
        <title>A functionally conserved STORR gene fusion in Papaver species that diverged 16.8 million years ago.</title>
        <authorList>
            <person name="Catania T."/>
        </authorList>
    </citation>
    <scope>NUCLEOTIDE SEQUENCE</scope>
    <source>
        <strain evidence="2">S-188037</strain>
    </source>
</reference>
<feature type="compositionally biased region" description="Acidic residues" evidence="1">
    <location>
        <begin position="273"/>
        <end position="299"/>
    </location>
</feature>
<dbReference type="InterPro" id="IPR012340">
    <property type="entry name" value="NA-bd_OB-fold"/>
</dbReference>
<dbReference type="Gene3D" id="2.40.50.140">
    <property type="entry name" value="Nucleic acid-binding proteins"/>
    <property type="match status" value="1"/>
</dbReference>
<gene>
    <name evidence="2" type="ORF">MKW98_000934</name>
</gene>
<dbReference type="Proteomes" id="UP001202328">
    <property type="component" value="Unassembled WGS sequence"/>
</dbReference>
<name>A0AAD4XCH1_9MAGN</name>
<keyword evidence="3" id="KW-1185">Reference proteome</keyword>
<feature type="region of interest" description="Disordered" evidence="1">
    <location>
        <begin position="185"/>
        <end position="299"/>
    </location>
</feature>
<evidence type="ECO:0000313" key="3">
    <source>
        <dbReference type="Proteomes" id="UP001202328"/>
    </source>
</evidence>
<dbReference type="EMBL" id="JAJJMB010011750">
    <property type="protein sequence ID" value="KAI3900034.1"/>
    <property type="molecule type" value="Genomic_DNA"/>
</dbReference>